<sequence>MKINCCERQHILQEIGYTDTIIDVRSARVRSLLGLQVHNNEADADGAQPALVNGEHSVKRNNDQSKAASESKCMYFLNDTIHIYICHLFLYSPPDSRIGNKKVPASLVEGALLDSEASVLATLDFLGSDNVVDDDDENLSDEEGMAADDEGEIRQRIQGKKSVEELLDEDPETEEALAEFDFLVAESEDGAGEARSHGDGPDWGMMSLTYIILYM</sequence>
<dbReference type="PANTHER" id="PTHR15653">
    <property type="entry name" value="STRIATIN"/>
    <property type="match status" value="1"/>
</dbReference>
<name>A0ABQ9FC59_TEGGR</name>
<proteinExistence type="predicted"/>
<comment type="caution">
    <text evidence="1">The sequence shown here is derived from an EMBL/GenBank/DDBJ whole genome shotgun (WGS) entry which is preliminary data.</text>
</comment>
<reference evidence="1 2" key="1">
    <citation type="submission" date="2022-12" db="EMBL/GenBank/DDBJ databases">
        <title>Chromosome-level genome of Tegillarca granosa.</title>
        <authorList>
            <person name="Kim J."/>
        </authorList>
    </citation>
    <scope>NUCLEOTIDE SEQUENCE [LARGE SCALE GENOMIC DNA]</scope>
    <source>
        <strain evidence="1">Teg-2019</strain>
        <tissue evidence="1">Adductor muscle</tissue>
    </source>
</reference>
<evidence type="ECO:0000313" key="1">
    <source>
        <dbReference type="EMBL" id="KAJ8313273.1"/>
    </source>
</evidence>
<dbReference type="EMBL" id="JARBDR010000385">
    <property type="protein sequence ID" value="KAJ8313273.1"/>
    <property type="molecule type" value="Genomic_DNA"/>
</dbReference>
<keyword evidence="2" id="KW-1185">Reference proteome</keyword>
<dbReference type="PANTHER" id="PTHR15653:SF0">
    <property type="entry name" value="CONNECTOR OF KINASE TO AP-1, ISOFORM E"/>
    <property type="match status" value="1"/>
</dbReference>
<dbReference type="InterPro" id="IPR051488">
    <property type="entry name" value="WD_repeat_striatin"/>
</dbReference>
<gene>
    <name evidence="1" type="ORF">KUTeg_009190</name>
</gene>
<protein>
    <submittedName>
        <fullName evidence="1">Uncharacterized protein</fullName>
    </submittedName>
</protein>
<dbReference type="Proteomes" id="UP001217089">
    <property type="component" value="Unassembled WGS sequence"/>
</dbReference>
<organism evidence="1 2">
    <name type="scientific">Tegillarca granosa</name>
    <name type="common">Malaysian cockle</name>
    <name type="synonym">Anadara granosa</name>
    <dbReference type="NCBI Taxonomy" id="220873"/>
    <lineage>
        <taxon>Eukaryota</taxon>
        <taxon>Metazoa</taxon>
        <taxon>Spiralia</taxon>
        <taxon>Lophotrochozoa</taxon>
        <taxon>Mollusca</taxon>
        <taxon>Bivalvia</taxon>
        <taxon>Autobranchia</taxon>
        <taxon>Pteriomorphia</taxon>
        <taxon>Arcoida</taxon>
        <taxon>Arcoidea</taxon>
        <taxon>Arcidae</taxon>
        <taxon>Tegillarca</taxon>
    </lineage>
</organism>
<accession>A0ABQ9FC59</accession>
<evidence type="ECO:0000313" key="2">
    <source>
        <dbReference type="Proteomes" id="UP001217089"/>
    </source>
</evidence>